<dbReference type="RefSeq" id="WP_173076896.1">
    <property type="nucleotide sequence ID" value="NZ_BAABJB010000002.1"/>
</dbReference>
<evidence type="ECO:0000256" key="1">
    <source>
        <dbReference type="ARBA" id="ARBA00022729"/>
    </source>
</evidence>
<dbReference type="InterPro" id="IPR012291">
    <property type="entry name" value="CBM2_carb-bd_dom_sf"/>
</dbReference>
<dbReference type="Gene3D" id="2.60.40.290">
    <property type="match status" value="1"/>
</dbReference>
<evidence type="ECO:0000313" key="5">
    <source>
        <dbReference type="EMBL" id="GFJ89229.1"/>
    </source>
</evidence>
<feature type="signal peptide" evidence="3">
    <location>
        <begin position="1"/>
        <end position="31"/>
    </location>
</feature>
<accession>A0A6V8L3L2</accession>
<protein>
    <recommendedName>
        <fullName evidence="4">CBM2 domain-containing protein</fullName>
    </recommendedName>
</protein>
<dbReference type="Gene3D" id="2.70.50.50">
    <property type="entry name" value="chitin-binding protein cbp21"/>
    <property type="match status" value="1"/>
</dbReference>
<dbReference type="AlphaFoldDB" id="A0A6V8L3L2"/>
<organism evidence="5 6">
    <name type="scientific">Phytohabitans rumicis</name>
    <dbReference type="NCBI Taxonomy" id="1076125"/>
    <lineage>
        <taxon>Bacteria</taxon>
        <taxon>Bacillati</taxon>
        <taxon>Actinomycetota</taxon>
        <taxon>Actinomycetes</taxon>
        <taxon>Micromonosporales</taxon>
        <taxon>Micromonosporaceae</taxon>
    </lineage>
</organism>
<reference evidence="5 6" key="1">
    <citation type="submission" date="2020-03" db="EMBL/GenBank/DDBJ databases">
        <title>Whole genome shotgun sequence of Phytohabitans rumicis NBRC 108638.</title>
        <authorList>
            <person name="Komaki H."/>
            <person name="Tamura T."/>
        </authorList>
    </citation>
    <scope>NUCLEOTIDE SEQUENCE [LARGE SCALE GENOMIC DNA]</scope>
    <source>
        <strain evidence="5 6">NBRC 108638</strain>
    </source>
</reference>
<dbReference type="EMBL" id="BLPG01000001">
    <property type="protein sequence ID" value="GFJ89229.1"/>
    <property type="molecule type" value="Genomic_DNA"/>
</dbReference>
<dbReference type="PANTHER" id="PTHR34823:SF1">
    <property type="entry name" value="CHITIN-BINDING TYPE-4 DOMAIN-CONTAINING PROTEIN"/>
    <property type="match status" value="1"/>
</dbReference>
<dbReference type="GO" id="GO:0005975">
    <property type="term" value="P:carbohydrate metabolic process"/>
    <property type="evidence" value="ECO:0007669"/>
    <property type="project" value="InterPro"/>
</dbReference>
<dbReference type="InterPro" id="IPR008965">
    <property type="entry name" value="CBM2/CBM3_carb-bd_dom_sf"/>
</dbReference>
<reference evidence="5 6" key="2">
    <citation type="submission" date="2020-03" db="EMBL/GenBank/DDBJ databases">
        <authorList>
            <person name="Ichikawa N."/>
            <person name="Kimura A."/>
            <person name="Kitahashi Y."/>
            <person name="Uohara A."/>
        </authorList>
    </citation>
    <scope>NUCLEOTIDE SEQUENCE [LARGE SCALE GENOMIC DNA]</scope>
    <source>
        <strain evidence="5 6">NBRC 108638</strain>
    </source>
</reference>
<dbReference type="CDD" id="cd21177">
    <property type="entry name" value="LPMO_AA10"/>
    <property type="match status" value="1"/>
</dbReference>
<comment type="caution">
    <text evidence="5">The sequence shown here is derived from an EMBL/GenBank/DDBJ whole genome shotgun (WGS) entry which is preliminary data.</text>
</comment>
<dbReference type="SUPFAM" id="SSF49384">
    <property type="entry name" value="Carbohydrate-binding domain"/>
    <property type="match status" value="1"/>
</dbReference>
<dbReference type="InterPro" id="IPR004302">
    <property type="entry name" value="Cellulose/chitin-bd_N"/>
</dbReference>
<evidence type="ECO:0000313" key="6">
    <source>
        <dbReference type="Proteomes" id="UP000482960"/>
    </source>
</evidence>
<dbReference type="SUPFAM" id="SSF81296">
    <property type="entry name" value="E set domains"/>
    <property type="match status" value="1"/>
</dbReference>
<dbReference type="Pfam" id="PF00553">
    <property type="entry name" value="CBM_2"/>
    <property type="match status" value="1"/>
</dbReference>
<evidence type="ECO:0000256" key="3">
    <source>
        <dbReference type="SAM" id="SignalP"/>
    </source>
</evidence>
<keyword evidence="1 3" id="KW-0732">Signal</keyword>
<feature type="region of interest" description="Disordered" evidence="2">
    <location>
        <begin position="232"/>
        <end position="271"/>
    </location>
</feature>
<proteinExistence type="predicted"/>
<feature type="domain" description="CBM2" evidence="4">
    <location>
        <begin position="266"/>
        <end position="369"/>
    </location>
</feature>
<dbReference type="InterPro" id="IPR001919">
    <property type="entry name" value="CBD2"/>
</dbReference>
<sequence length="370" mass="39118">MSTVKHAHRAATVVFAALILLTTGLVDPASAHGSAINPMSRNYGCWKRWGSDFQNPIMATQDPMCWQAWQADSTAMWNWNSLYREGVAGNHQGAIPDGQLCSGGRTGGIRYAALDNPGAWRATNLSNNFTWTMHDQALHGADYIRIYVTRQGYNPLTTALRWGDLELRKDTGRILPGVGERTTDPVLNGVSISTDVTAPGRTGRHIVYAIWQASHSDQSYYFCSDVIFPGGQPDPTNSPTPAPTTPAPTTPAPTTPAPTTPAPTTPGPGTASCSATYAITGQWSGGFQAEVRVTAGSAAIRAWTVTWTFANGQTVAQSWNTAITSSGSTVTARNVSYNGTLSAGGSTTFGLLGSWTGSNTAPTPTCTATT</sequence>
<feature type="compositionally biased region" description="Pro residues" evidence="2">
    <location>
        <begin position="236"/>
        <end position="266"/>
    </location>
</feature>
<feature type="chain" id="PRO_5028981447" description="CBM2 domain-containing protein" evidence="3">
    <location>
        <begin position="32"/>
        <end position="370"/>
    </location>
</feature>
<dbReference type="Pfam" id="PF03067">
    <property type="entry name" value="LPMO_10"/>
    <property type="match status" value="1"/>
</dbReference>
<evidence type="ECO:0000259" key="4">
    <source>
        <dbReference type="PROSITE" id="PS51173"/>
    </source>
</evidence>
<dbReference type="InterPro" id="IPR051024">
    <property type="entry name" value="GlcNAc_Chitin_IntDeg"/>
</dbReference>
<dbReference type="InterPro" id="IPR014756">
    <property type="entry name" value="Ig_E-set"/>
</dbReference>
<dbReference type="SMART" id="SM00637">
    <property type="entry name" value="CBD_II"/>
    <property type="match status" value="1"/>
</dbReference>
<evidence type="ECO:0000256" key="2">
    <source>
        <dbReference type="SAM" id="MobiDB-lite"/>
    </source>
</evidence>
<dbReference type="GO" id="GO:0030247">
    <property type="term" value="F:polysaccharide binding"/>
    <property type="evidence" value="ECO:0007669"/>
    <property type="project" value="UniProtKB-UniRule"/>
</dbReference>
<dbReference type="Proteomes" id="UP000482960">
    <property type="component" value="Unassembled WGS sequence"/>
</dbReference>
<dbReference type="PANTHER" id="PTHR34823">
    <property type="entry name" value="GLCNAC-BINDING PROTEIN A"/>
    <property type="match status" value="1"/>
</dbReference>
<dbReference type="GO" id="GO:0004553">
    <property type="term" value="F:hydrolase activity, hydrolyzing O-glycosyl compounds"/>
    <property type="evidence" value="ECO:0007669"/>
    <property type="project" value="InterPro"/>
</dbReference>
<dbReference type="PROSITE" id="PS51173">
    <property type="entry name" value="CBM2"/>
    <property type="match status" value="1"/>
</dbReference>
<name>A0A6V8L3L2_9ACTN</name>
<keyword evidence="6" id="KW-1185">Reference proteome</keyword>
<gene>
    <name evidence="5" type="ORF">Prum_028710</name>
</gene>